<keyword evidence="5 13" id="KW-0812">Transmembrane</keyword>
<evidence type="ECO:0000256" key="4">
    <source>
        <dbReference type="ARBA" id="ARBA00022538"/>
    </source>
</evidence>
<proteinExistence type="inferred from homology"/>
<keyword evidence="6" id="KW-0631">Potassium channel</keyword>
<evidence type="ECO:0000256" key="10">
    <source>
        <dbReference type="ARBA" id="ARBA00023136"/>
    </source>
</evidence>
<evidence type="ECO:0000256" key="12">
    <source>
        <dbReference type="ARBA" id="ARBA00034430"/>
    </source>
</evidence>
<gene>
    <name evidence="14" type="ORF">A3K87_06115</name>
</gene>
<feature type="transmembrane region" description="Helical" evidence="13">
    <location>
        <begin position="82"/>
        <end position="103"/>
    </location>
</feature>
<keyword evidence="10 13" id="KW-0472">Membrane</keyword>
<dbReference type="GO" id="GO:0015252">
    <property type="term" value="F:proton channel activity"/>
    <property type="evidence" value="ECO:0007669"/>
    <property type="project" value="InterPro"/>
</dbReference>
<keyword evidence="11" id="KW-0407">Ion channel</keyword>
<comment type="subcellular location">
    <subcellularLocation>
        <location evidence="1">Membrane</location>
        <topology evidence="1">Multi-pass membrane protein</topology>
    </subcellularLocation>
</comment>
<comment type="catalytic activity">
    <reaction evidence="12">
        <text>K(+)(in) = K(+)(out)</text>
        <dbReference type="Rhea" id="RHEA:29463"/>
        <dbReference type="ChEBI" id="CHEBI:29103"/>
    </reaction>
</comment>
<keyword evidence="9" id="KW-0406">Ion transport</keyword>
<evidence type="ECO:0000256" key="11">
    <source>
        <dbReference type="ARBA" id="ARBA00023303"/>
    </source>
</evidence>
<feature type="transmembrane region" description="Helical" evidence="13">
    <location>
        <begin position="7"/>
        <end position="24"/>
    </location>
</feature>
<dbReference type="InterPro" id="IPR010617">
    <property type="entry name" value="TMEM175-like"/>
</dbReference>
<feature type="transmembrane region" description="Helical" evidence="13">
    <location>
        <begin position="148"/>
        <end position="167"/>
    </location>
</feature>
<organism evidence="14 15">
    <name type="scientific">Variovorax paradoxus</name>
    <dbReference type="NCBI Taxonomy" id="34073"/>
    <lineage>
        <taxon>Bacteria</taxon>
        <taxon>Pseudomonadati</taxon>
        <taxon>Pseudomonadota</taxon>
        <taxon>Betaproteobacteria</taxon>
        <taxon>Burkholderiales</taxon>
        <taxon>Comamonadaceae</taxon>
        <taxon>Variovorax</taxon>
    </lineage>
</organism>
<comment type="similarity">
    <text evidence="2">Belongs to the TMEM175 family.</text>
</comment>
<name>A0AA91ID40_VARPD</name>
<evidence type="ECO:0000313" key="15">
    <source>
        <dbReference type="Proteomes" id="UP000077852"/>
    </source>
</evidence>
<dbReference type="GO" id="GO:0005267">
    <property type="term" value="F:potassium channel activity"/>
    <property type="evidence" value="ECO:0007669"/>
    <property type="project" value="UniProtKB-KW"/>
</dbReference>
<keyword evidence="8 13" id="KW-1133">Transmembrane helix</keyword>
<dbReference type="EMBL" id="LVHG01000013">
    <property type="protein sequence ID" value="OAK66776.1"/>
    <property type="molecule type" value="Genomic_DNA"/>
</dbReference>
<dbReference type="Pfam" id="PF06736">
    <property type="entry name" value="TMEM175"/>
    <property type="match status" value="1"/>
</dbReference>
<evidence type="ECO:0000256" key="5">
    <source>
        <dbReference type="ARBA" id="ARBA00022692"/>
    </source>
</evidence>
<evidence type="ECO:0000256" key="2">
    <source>
        <dbReference type="ARBA" id="ARBA00006920"/>
    </source>
</evidence>
<feature type="transmembrane region" description="Helical" evidence="13">
    <location>
        <begin position="52"/>
        <end position="70"/>
    </location>
</feature>
<dbReference type="Proteomes" id="UP000077852">
    <property type="component" value="Unassembled WGS sequence"/>
</dbReference>
<dbReference type="RefSeq" id="WP_081265973.1">
    <property type="nucleotide sequence ID" value="NZ_LVHG01000013.1"/>
</dbReference>
<keyword evidence="3" id="KW-0813">Transport</keyword>
<sequence length="197" mass="21712">MYPKNRLDALTDGIFAVAMTILVLDLRIPDETAVGATEASFYRALLALSPKFVPYLLSFYVLGASWLSLIKARSRGESVGAGYAKWSLFYLLFVTLLPFSTVLMGRFTSHTVATAIYAVNIGIMAATAFLLMSLLPDPVKDEHWVDRRISLLVLLASCVLTLVLSFFSPGKALFAFLLNGLAGMLVRLYLRRVPKPN</sequence>
<evidence type="ECO:0000256" key="6">
    <source>
        <dbReference type="ARBA" id="ARBA00022826"/>
    </source>
</evidence>
<feature type="transmembrane region" description="Helical" evidence="13">
    <location>
        <begin position="115"/>
        <end position="136"/>
    </location>
</feature>
<evidence type="ECO:0000313" key="14">
    <source>
        <dbReference type="EMBL" id="OAK66776.1"/>
    </source>
</evidence>
<reference evidence="14 15" key="1">
    <citation type="submission" date="2016-03" db="EMBL/GenBank/DDBJ databases">
        <title>Genome sequence of Variovorax paradoxus KB5.</title>
        <authorList>
            <person name="Jeong H."/>
            <person name="Hong C.E."/>
            <person name="Jo S.H."/>
            <person name="Park J.M."/>
        </authorList>
    </citation>
    <scope>NUCLEOTIDE SEQUENCE [LARGE SCALE GENOMIC DNA]</scope>
    <source>
        <strain evidence="14 15">KB5</strain>
    </source>
</reference>
<evidence type="ECO:0000256" key="1">
    <source>
        <dbReference type="ARBA" id="ARBA00004141"/>
    </source>
</evidence>
<accession>A0AA91ID40</accession>
<dbReference type="GO" id="GO:0016020">
    <property type="term" value="C:membrane"/>
    <property type="evidence" value="ECO:0007669"/>
    <property type="project" value="UniProtKB-SubCell"/>
</dbReference>
<keyword evidence="7" id="KW-0630">Potassium</keyword>
<evidence type="ECO:0000256" key="13">
    <source>
        <dbReference type="SAM" id="Phobius"/>
    </source>
</evidence>
<protein>
    <recommendedName>
        <fullName evidence="16">DUF1211 domain-containing protein</fullName>
    </recommendedName>
</protein>
<evidence type="ECO:0000256" key="3">
    <source>
        <dbReference type="ARBA" id="ARBA00022448"/>
    </source>
</evidence>
<evidence type="ECO:0008006" key="16">
    <source>
        <dbReference type="Google" id="ProtNLM"/>
    </source>
</evidence>
<keyword evidence="4" id="KW-0633">Potassium transport</keyword>
<evidence type="ECO:0000256" key="7">
    <source>
        <dbReference type="ARBA" id="ARBA00022958"/>
    </source>
</evidence>
<evidence type="ECO:0000256" key="9">
    <source>
        <dbReference type="ARBA" id="ARBA00023065"/>
    </source>
</evidence>
<dbReference type="AlphaFoldDB" id="A0AA91ID40"/>
<comment type="caution">
    <text evidence="14">The sequence shown here is derived from an EMBL/GenBank/DDBJ whole genome shotgun (WGS) entry which is preliminary data.</text>
</comment>
<feature type="transmembrane region" description="Helical" evidence="13">
    <location>
        <begin position="173"/>
        <end position="190"/>
    </location>
</feature>
<evidence type="ECO:0000256" key="8">
    <source>
        <dbReference type="ARBA" id="ARBA00022989"/>
    </source>
</evidence>